<protein>
    <recommendedName>
        <fullName evidence="4">WD40 repeat domain-containing protein</fullName>
    </recommendedName>
</protein>
<feature type="transmembrane region" description="Helical" evidence="1">
    <location>
        <begin position="37"/>
        <end position="55"/>
    </location>
</feature>
<gene>
    <name evidence="2" type="ORF">ADL15_50475</name>
</gene>
<evidence type="ECO:0000313" key="2">
    <source>
        <dbReference type="EMBL" id="KUL21489.1"/>
    </source>
</evidence>
<proteinExistence type="predicted"/>
<keyword evidence="1" id="KW-0812">Transmembrane</keyword>
<dbReference type="Proteomes" id="UP000053244">
    <property type="component" value="Unassembled WGS sequence"/>
</dbReference>
<reference evidence="2 3" key="1">
    <citation type="submission" date="2015-10" db="EMBL/GenBank/DDBJ databases">
        <authorList>
            <person name="Gilbert D.G."/>
        </authorList>
    </citation>
    <scope>NUCLEOTIDE SEQUENCE [LARGE SCALE GENOMIC DNA]</scope>
    <source>
        <strain evidence="2 3">NRRL B-16712</strain>
    </source>
</reference>
<accession>A0A117MK15</accession>
<dbReference type="RefSeq" id="WP_067708644.1">
    <property type="nucleotide sequence ID" value="NZ_LLZH01000352.1"/>
</dbReference>
<keyword evidence="1" id="KW-1133">Transmembrane helix</keyword>
<dbReference type="InterPro" id="IPR011042">
    <property type="entry name" value="6-blade_b-propeller_TolB-like"/>
</dbReference>
<evidence type="ECO:0000256" key="1">
    <source>
        <dbReference type="SAM" id="Phobius"/>
    </source>
</evidence>
<keyword evidence="3" id="KW-1185">Reference proteome</keyword>
<dbReference type="AlphaFoldDB" id="A0A117MK15"/>
<dbReference type="SUPFAM" id="SSF82171">
    <property type="entry name" value="DPP6 N-terminal domain-like"/>
    <property type="match status" value="1"/>
</dbReference>
<feature type="transmembrane region" description="Helical" evidence="1">
    <location>
        <begin position="374"/>
        <end position="394"/>
    </location>
</feature>
<sequence length="408" mass="41862">MTEGLRQELRRTADSAPVYPVYERAVATARRTRRRTAAAWAAVVAVLAVAVPVAIRPAVIPVAAGQAPGLPDRIGLPAYGSLDVDDRPRLGAASVSFIGDSRRLGLLSGESELGGLVGAYEEQYRTIDVGIASRRAPLLSPDGRFAADEGTLVDLSTGRSTPLALTPLAWSPDGRQIVGSTLGAAPDSVELVLRQVAGGEVRTVATAGEAGFSVAFSADGDRLAYLADGRVHVLDSAGRELVAFTAPSGYRLAGKGAWTPDGSALALVASAAWAPRWFDPGTGQPVAGPALPAVSGGVVAAGLLGWRPDGTALLYLRREAGEGNQVLALSPGAGAPVQVTTVDLAITDVDLAAQAISSGGTRAGDPPFLIGPDAWWWLAGAALAIAALVAGVRWKRRGGQRRRSEPAG</sequence>
<dbReference type="Gene3D" id="2.120.10.30">
    <property type="entry name" value="TolB, C-terminal domain"/>
    <property type="match status" value="1"/>
</dbReference>
<evidence type="ECO:0008006" key="4">
    <source>
        <dbReference type="Google" id="ProtNLM"/>
    </source>
</evidence>
<organism evidence="2 3">
    <name type="scientific">Actinoplanes awajinensis subsp. mycoplanecinus</name>
    <dbReference type="NCBI Taxonomy" id="135947"/>
    <lineage>
        <taxon>Bacteria</taxon>
        <taxon>Bacillati</taxon>
        <taxon>Actinomycetota</taxon>
        <taxon>Actinomycetes</taxon>
        <taxon>Micromonosporales</taxon>
        <taxon>Micromonosporaceae</taxon>
        <taxon>Actinoplanes</taxon>
    </lineage>
</organism>
<comment type="caution">
    <text evidence="2">The sequence shown here is derived from an EMBL/GenBank/DDBJ whole genome shotgun (WGS) entry which is preliminary data.</text>
</comment>
<name>A0A117MK15_9ACTN</name>
<dbReference type="OrthoDB" id="3383117at2"/>
<dbReference type="EMBL" id="LLZH01000352">
    <property type="protein sequence ID" value="KUL21489.1"/>
    <property type="molecule type" value="Genomic_DNA"/>
</dbReference>
<keyword evidence="1" id="KW-0472">Membrane</keyword>
<evidence type="ECO:0000313" key="3">
    <source>
        <dbReference type="Proteomes" id="UP000053244"/>
    </source>
</evidence>